<accession>A0A9P4Q5T7</accession>
<keyword evidence="3" id="KW-1185">Reference proteome</keyword>
<evidence type="ECO:0000313" key="2">
    <source>
        <dbReference type="EMBL" id="KAF2720324.1"/>
    </source>
</evidence>
<protein>
    <submittedName>
        <fullName evidence="2">Uncharacterized protein</fullName>
    </submittedName>
</protein>
<sequence length="499" mass="55979">MSNFADNNPFDMEQHDCPMDHYVHPEKDKRYRSTVGKANVAHDQHVGGRQQAASRGVGSWSRGIAIWRKPVGSGPRPSKFANPEQGMQTSSFEQAVPSAYLDKQLPATPVPISNASGAVPRQMNLSPADSKPASYKWLPAPSIPTASQDTWSQLRPMRTPSGKCRVVYPDADGYYTVEGPSASADSLAKGKIDHIGEYRPSADPDSPTYFANAMRSRSPRPSRIQQRQSRSRTRSQGQKRSNSFDSYWRQFGDSLGSILPEQKKKAFHAHDRIWKLVRLSRQDRDDWQSTRDIDFWVNAENWGNAEHDRNGQNAVNGGRCVLRKIILNGLRFDKHELIDKLTKAEKVVGTRNDWILKMAQVFDRDVQEATARSMIVRRYDGLLEGVPRPSDPGDHPCVQPQGPHDRGVVEPKHGHKPQARASVARKLGEWTEAGLSVFKLRHHSIDTFIGGDEVPEGMMHPCGECGRTNPQQLVEYRGRLLCADQCAPRDRNGRLLQGE</sequence>
<feature type="region of interest" description="Disordered" evidence="1">
    <location>
        <begin position="387"/>
        <end position="415"/>
    </location>
</feature>
<organism evidence="2 3">
    <name type="scientific">Polychaeton citri CBS 116435</name>
    <dbReference type="NCBI Taxonomy" id="1314669"/>
    <lineage>
        <taxon>Eukaryota</taxon>
        <taxon>Fungi</taxon>
        <taxon>Dikarya</taxon>
        <taxon>Ascomycota</taxon>
        <taxon>Pezizomycotina</taxon>
        <taxon>Dothideomycetes</taxon>
        <taxon>Dothideomycetidae</taxon>
        <taxon>Capnodiales</taxon>
        <taxon>Capnodiaceae</taxon>
        <taxon>Polychaeton</taxon>
    </lineage>
</organism>
<proteinExistence type="predicted"/>
<evidence type="ECO:0000256" key="1">
    <source>
        <dbReference type="SAM" id="MobiDB-lite"/>
    </source>
</evidence>
<dbReference type="Proteomes" id="UP000799441">
    <property type="component" value="Unassembled WGS sequence"/>
</dbReference>
<feature type="region of interest" description="Disordered" evidence="1">
    <location>
        <begin position="196"/>
        <end position="243"/>
    </location>
</feature>
<comment type="caution">
    <text evidence="2">The sequence shown here is derived from an EMBL/GenBank/DDBJ whole genome shotgun (WGS) entry which is preliminary data.</text>
</comment>
<feature type="compositionally biased region" description="Basic and acidic residues" evidence="1">
    <location>
        <begin position="12"/>
        <end position="23"/>
    </location>
</feature>
<feature type="region of interest" description="Disordered" evidence="1">
    <location>
        <begin position="1"/>
        <end position="23"/>
    </location>
</feature>
<feature type="compositionally biased region" description="Low complexity" evidence="1">
    <location>
        <begin position="215"/>
        <end position="241"/>
    </location>
</feature>
<dbReference type="EMBL" id="MU003801">
    <property type="protein sequence ID" value="KAF2720324.1"/>
    <property type="molecule type" value="Genomic_DNA"/>
</dbReference>
<gene>
    <name evidence="2" type="ORF">K431DRAFT_95288</name>
</gene>
<reference evidence="2" key="1">
    <citation type="journal article" date="2020" name="Stud. Mycol.">
        <title>101 Dothideomycetes genomes: a test case for predicting lifestyles and emergence of pathogens.</title>
        <authorList>
            <person name="Haridas S."/>
            <person name="Albert R."/>
            <person name="Binder M."/>
            <person name="Bloem J."/>
            <person name="Labutti K."/>
            <person name="Salamov A."/>
            <person name="Andreopoulos B."/>
            <person name="Baker S."/>
            <person name="Barry K."/>
            <person name="Bills G."/>
            <person name="Bluhm B."/>
            <person name="Cannon C."/>
            <person name="Castanera R."/>
            <person name="Culley D."/>
            <person name="Daum C."/>
            <person name="Ezra D."/>
            <person name="Gonzalez J."/>
            <person name="Henrissat B."/>
            <person name="Kuo A."/>
            <person name="Liang C."/>
            <person name="Lipzen A."/>
            <person name="Lutzoni F."/>
            <person name="Magnuson J."/>
            <person name="Mondo S."/>
            <person name="Nolan M."/>
            <person name="Ohm R."/>
            <person name="Pangilinan J."/>
            <person name="Park H.-J."/>
            <person name="Ramirez L."/>
            <person name="Alfaro M."/>
            <person name="Sun H."/>
            <person name="Tritt A."/>
            <person name="Yoshinaga Y."/>
            <person name="Zwiers L.-H."/>
            <person name="Turgeon B."/>
            <person name="Goodwin S."/>
            <person name="Spatafora J."/>
            <person name="Crous P."/>
            <person name="Grigoriev I."/>
        </authorList>
    </citation>
    <scope>NUCLEOTIDE SEQUENCE</scope>
    <source>
        <strain evidence="2">CBS 116435</strain>
    </source>
</reference>
<evidence type="ECO:0000313" key="3">
    <source>
        <dbReference type="Proteomes" id="UP000799441"/>
    </source>
</evidence>
<feature type="compositionally biased region" description="Basic and acidic residues" evidence="1">
    <location>
        <begin position="403"/>
        <end position="412"/>
    </location>
</feature>
<dbReference type="AlphaFoldDB" id="A0A9P4Q5T7"/>
<name>A0A9P4Q5T7_9PEZI</name>